<keyword evidence="8" id="KW-1185">Reference proteome</keyword>
<keyword evidence="3" id="KW-0999">Mitochondrion inner membrane</keyword>
<keyword evidence="4 7" id="KW-1133">Transmembrane helix</keyword>
<dbReference type="SUPFAM" id="SSF81415">
    <property type="entry name" value="Mitochondrial cytochrome c oxidase subunit VIc"/>
    <property type="match status" value="1"/>
</dbReference>
<evidence type="ECO:0000313" key="8">
    <source>
        <dbReference type="Proteomes" id="UP000050795"/>
    </source>
</evidence>
<accession>A0AA85IUU1</accession>
<evidence type="ECO:0000313" key="9">
    <source>
        <dbReference type="WBParaSite" id="TREG1_10690.1"/>
    </source>
</evidence>
<comment type="subcellular location">
    <subcellularLocation>
        <location evidence="1">Mitochondrion inner membrane</location>
    </subcellularLocation>
</comment>
<name>A0AA85IUU1_TRIRE</name>
<dbReference type="AlphaFoldDB" id="A0AA85IUU1"/>
<dbReference type="InterPro" id="IPR037169">
    <property type="entry name" value="Cytochrome_c_oxidase_VIc_sf"/>
</dbReference>
<dbReference type="Pfam" id="PF02937">
    <property type="entry name" value="COX6C"/>
    <property type="match status" value="1"/>
</dbReference>
<dbReference type="WBParaSite" id="TREG1_10690.2">
    <property type="protein sequence ID" value="TREG1_10690.2"/>
    <property type="gene ID" value="TREG1_10690"/>
</dbReference>
<dbReference type="InterPro" id="IPR034884">
    <property type="entry name" value="Cytochrome_c_oxidase_VIc/VIIs"/>
</dbReference>
<dbReference type="Proteomes" id="UP000050795">
    <property type="component" value="Unassembled WGS sequence"/>
</dbReference>
<reference evidence="8" key="1">
    <citation type="submission" date="2022-06" db="EMBL/GenBank/DDBJ databases">
        <authorList>
            <person name="Berger JAMES D."/>
            <person name="Berger JAMES D."/>
        </authorList>
    </citation>
    <scope>NUCLEOTIDE SEQUENCE [LARGE SCALE GENOMIC DNA]</scope>
</reference>
<keyword evidence="5" id="KW-0496">Mitochondrion</keyword>
<evidence type="ECO:0000256" key="7">
    <source>
        <dbReference type="SAM" id="Phobius"/>
    </source>
</evidence>
<evidence type="ECO:0008006" key="11">
    <source>
        <dbReference type="Google" id="ProtNLM"/>
    </source>
</evidence>
<evidence type="ECO:0000313" key="10">
    <source>
        <dbReference type="WBParaSite" id="TREG1_10690.2"/>
    </source>
</evidence>
<sequence length="80" mass="9131">MDPAKMRNFRPANTFRAMGVATVISTAITGAYLYYYIKKEVAPIKNFYSTYNPEQEWKVLLKSGILKTVDKDGNFIDLSD</sequence>
<dbReference type="WBParaSite" id="TREG1_10690.1">
    <property type="protein sequence ID" value="TREG1_10690.1"/>
    <property type="gene ID" value="TREG1_10690"/>
</dbReference>
<evidence type="ECO:0000256" key="4">
    <source>
        <dbReference type="ARBA" id="ARBA00022989"/>
    </source>
</evidence>
<dbReference type="GO" id="GO:0005743">
    <property type="term" value="C:mitochondrial inner membrane"/>
    <property type="evidence" value="ECO:0007669"/>
    <property type="project" value="UniProtKB-SubCell"/>
</dbReference>
<keyword evidence="2 7" id="KW-0812">Transmembrane</keyword>
<protein>
    <recommendedName>
        <fullName evidence="11">Mitochondrial cytochrome c oxidase subunit VIc/VIIs domain-containing protein</fullName>
    </recommendedName>
</protein>
<evidence type="ECO:0000256" key="3">
    <source>
        <dbReference type="ARBA" id="ARBA00022792"/>
    </source>
</evidence>
<evidence type="ECO:0000256" key="1">
    <source>
        <dbReference type="ARBA" id="ARBA00004273"/>
    </source>
</evidence>
<reference evidence="9 10" key="2">
    <citation type="submission" date="2023-11" db="UniProtKB">
        <authorList>
            <consortium name="WormBaseParasite"/>
        </authorList>
    </citation>
    <scope>IDENTIFICATION</scope>
</reference>
<organism evidence="8 9">
    <name type="scientific">Trichobilharzia regenti</name>
    <name type="common">Nasal bird schistosome</name>
    <dbReference type="NCBI Taxonomy" id="157069"/>
    <lineage>
        <taxon>Eukaryota</taxon>
        <taxon>Metazoa</taxon>
        <taxon>Spiralia</taxon>
        <taxon>Lophotrochozoa</taxon>
        <taxon>Platyhelminthes</taxon>
        <taxon>Trematoda</taxon>
        <taxon>Digenea</taxon>
        <taxon>Strigeidida</taxon>
        <taxon>Schistosomatoidea</taxon>
        <taxon>Schistosomatidae</taxon>
        <taxon>Trichobilharzia</taxon>
    </lineage>
</organism>
<proteinExistence type="predicted"/>
<evidence type="ECO:0000256" key="6">
    <source>
        <dbReference type="ARBA" id="ARBA00023136"/>
    </source>
</evidence>
<evidence type="ECO:0000256" key="5">
    <source>
        <dbReference type="ARBA" id="ARBA00023128"/>
    </source>
</evidence>
<evidence type="ECO:0000256" key="2">
    <source>
        <dbReference type="ARBA" id="ARBA00022692"/>
    </source>
</evidence>
<keyword evidence="6 7" id="KW-0472">Membrane</keyword>
<feature type="transmembrane region" description="Helical" evidence="7">
    <location>
        <begin position="15"/>
        <end position="37"/>
    </location>
</feature>
<dbReference type="Gene3D" id="4.10.93.10">
    <property type="entry name" value="Mitochondrial cytochrome c oxidase subunit VIc/VIIs"/>
    <property type="match status" value="1"/>
</dbReference>